<protein>
    <submittedName>
        <fullName evidence="1">OmpA-like transmembrane domain-containing protein</fullName>
    </submittedName>
</protein>
<keyword evidence="2" id="KW-1185">Reference proteome</keyword>
<keyword evidence="1" id="KW-0812">Transmembrane</keyword>
<dbReference type="AlphaFoldDB" id="E3HAC2"/>
<evidence type="ECO:0000313" key="2">
    <source>
        <dbReference type="Proteomes" id="UP000006875"/>
    </source>
</evidence>
<evidence type="ECO:0000313" key="1">
    <source>
        <dbReference type="EMBL" id="ADO83652.1"/>
    </source>
</evidence>
<dbReference type="Proteomes" id="UP000006875">
    <property type="component" value="Chromosome"/>
</dbReference>
<dbReference type="KEGG" id="ipo:Ilyop_1881"/>
<proteinExistence type="predicted"/>
<dbReference type="STRING" id="572544.Ilyop_1881"/>
<dbReference type="RefSeq" id="WP_013388314.1">
    <property type="nucleotide sequence ID" value="NC_014632.1"/>
</dbReference>
<dbReference type="HOGENOM" id="CLU_2493721_0_0_0"/>
<accession>E3HAC2</accession>
<dbReference type="EMBL" id="CP002281">
    <property type="protein sequence ID" value="ADO83652.1"/>
    <property type="molecule type" value="Genomic_DNA"/>
</dbReference>
<gene>
    <name evidence="1" type="ordered locus">Ilyop_1881</name>
</gene>
<name>E3HAC2_ILYPC</name>
<reference evidence="1 2" key="1">
    <citation type="journal article" date="2010" name="Stand. Genomic Sci.">
        <title>Complete genome sequence of Ilyobacter polytropus type strain (CuHbu1).</title>
        <authorList>
            <person name="Sikorski J."/>
            <person name="Chertkov O."/>
            <person name="Lapidus A."/>
            <person name="Nolan M."/>
            <person name="Lucas S."/>
            <person name="Del Rio T.G."/>
            <person name="Tice H."/>
            <person name="Cheng J.F."/>
            <person name="Tapia R."/>
            <person name="Han C."/>
            <person name="Goodwin L."/>
            <person name="Pitluck S."/>
            <person name="Liolios K."/>
            <person name="Ivanova N."/>
            <person name="Mavromatis K."/>
            <person name="Mikhailova N."/>
            <person name="Pati A."/>
            <person name="Chen A."/>
            <person name="Palaniappan K."/>
            <person name="Land M."/>
            <person name="Hauser L."/>
            <person name="Chang Y.J."/>
            <person name="Jeffries C.D."/>
            <person name="Brambilla E."/>
            <person name="Yasawong M."/>
            <person name="Rohde M."/>
            <person name="Pukall R."/>
            <person name="Spring S."/>
            <person name="Goker M."/>
            <person name="Woyke T."/>
            <person name="Bristow J."/>
            <person name="Eisen J.A."/>
            <person name="Markowitz V."/>
            <person name="Hugenholtz P."/>
            <person name="Kyrpides N.C."/>
            <person name="Klenk H.P."/>
        </authorList>
    </citation>
    <scope>NUCLEOTIDE SEQUENCE [LARGE SCALE GENOMIC DNA]</scope>
    <source>
        <strain evidence="2">ATCC 51220 / DSM 2926 / LMG 16218 / CuHBu1</strain>
    </source>
</reference>
<keyword evidence="1" id="KW-0472">Membrane</keyword>
<organism evidence="1 2">
    <name type="scientific">Ilyobacter polytropus (strain ATCC 51220 / DSM 2926 / LMG 16218 / CuHBu1)</name>
    <dbReference type="NCBI Taxonomy" id="572544"/>
    <lineage>
        <taxon>Bacteria</taxon>
        <taxon>Fusobacteriati</taxon>
        <taxon>Fusobacteriota</taxon>
        <taxon>Fusobacteriia</taxon>
        <taxon>Fusobacteriales</taxon>
        <taxon>Fusobacteriaceae</taxon>
        <taxon>Ilyobacter</taxon>
    </lineage>
</organism>
<sequence length="86" mass="9551">MKKILIGALTLGSSIAYGSEITNDFLVKGHVGRAFVDFDDADVEGTTSYGAEFEYLRCISGERFHYGAGLGITNFDWEEDLDFMRV</sequence>